<evidence type="ECO:0000256" key="2">
    <source>
        <dbReference type="ARBA" id="ARBA00022741"/>
    </source>
</evidence>
<gene>
    <name evidence="5" type="ORF">H5993_04025</name>
</gene>
<evidence type="ECO:0000256" key="1">
    <source>
        <dbReference type="ARBA" id="ARBA00022448"/>
    </source>
</evidence>
<reference evidence="5 6" key="1">
    <citation type="journal article" date="2021" name="Sci. Rep.">
        <title>The distribution of antibiotic resistance genes in chicken gut microbiota commensals.</title>
        <authorList>
            <person name="Juricova H."/>
            <person name="Matiasovicova J."/>
            <person name="Kubasova T."/>
            <person name="Cejkova D."/>
            <person name="Rychlik I."/>
        </authorList>
    </citation>
    <scope>NUCLEOTIDE SEQUENCE [LARGE SCALE GENOMIC DNA]</scope>
    <source>
        <strain evidence="5 6">An810</strain>
    </source>
</reference>
<feature type="domain" description="ABC transporter" evidence="4">
    <location>
        <begin position="3"/>
        <end position="233"/>
    </location>
</feature>
<dbReference type="InterPro" id="IPR017871">
    <property type="entry name" value="ABC_transporter-like_CS"/>
</dbReference>
<sequence>MALKIENLTGGYSQLPVLHQVSFDVPAGELVGLIGLNGAGKSTTINHIIGLLKPFSGQISLNGVDLATSPIKYKKQIAYVPETPILYPELTLREHLELTIKAYQLNEKVAWERAKKLLTTFRLANKLDWFPADFSKGMKQKVMIVMAFLTDAKLFIVDEPFYGLDPLAVKDLLALIQVRKEAGAAILMSTHVLDTAQRYCDRFVLLNDGHVRSKGTLAELKAQATDPNASLDDIYLAIARGDA</sequence>
<dbReference type="RefSeq" id="WP_204776319.1">
    <property type="nucleotide sequence ID" value="NZ_JACJJQ010000013.1"/>
</dbReference>
<accession>A0ABS2END6</accession>
<keyword evidence="1" id="KW-0813">Transport</keyword>
<evidence type="ECO:0000313" key="5">
    <source>
        <dbReference type="EMBL" id="MBM6753928.1"/>
    </source>
</evidence>
<keyword evidence="6" id="KW-1185">Reference proteome</keyword>
<dbReference type="CDD" id="cd03230">
    <property type="entry name" value="ABC_DR_subfamily_A"/>
    <property type="match status" value="1"/>
</dbReference>
<dbReference type="InterPro" id="IPR027417">
    <property type="entry name" value="P-loop_NTPase"/>
</dbReference>
<dbReference type="SMART" id="SM00382">
    <property type="entry name" value="AAA"/>
    <property type="match status" value="1"/>
</dbReference>
<dbReference type="Proteomes" id="UP000776629">
    <property type="component" value="Unassembled WGS sequence"/>
</dbReference>
<keyword evidence="2" id="KW-0547">Nucleotide-binding</keyword>
<dbReference type="InterPro" id="IPR051782">
    <property type="entry name" value="ABC_Transporter_VariousFunc"/>
</dbReference>
<dbReference type="InterPro" id="IPR003439">
    <property type="entry name" value="ABC_transporter-like_ATP-bd"/>
</dbReference>
<organism evidence="5 6">
    <name type="scientific">Limosilactobacillus alvi</name>
    <dbReference type="NCBI Taxonomy" id="990412"/>
    <lineage>
        <taxon>Bacteria</taxon>
        <taxon>Bacillati</taxon>
        <taxon>Bacillota</taxon>
        <taxon>Bacilli</taxon>
        <taxon>Lactobacillales</taxon>
        <taxon>Lactobacillaceae</taxon>
        <taxon>Limosilactobacillus</taxon>
    </lineage>
</organism>
<dbReference type="PROSITE" id="PS50893">
    <property type="entry name" value="ABC_TRANSPORTER_2"/>
    <property type="match status" value="1"/>
</dbReference>
<protein>
    <submittedName>
        <fullName evidence="5">ABC transporter ATP-binding protein</fullName>
    </submittedName>
</protein>
<dbReference type="PROSITE" id="PS00211">
    <property type="entry name" value="ABC_TRANSPORTER_1"/>
    <property type="match status" value="1"/>
</dbReference>
<dbReference type="SUPFAM" id="SSF52540">
    <property type="entry name" value="P-loop containing nucleoside triphosphate hydrolases"/>
    <property type="match status" value="1"/>
</dbReference>
<dbReference type="Gene3D" id="3.40.50.300">
    <property type="entry name" value="P-loop containing nucleotide triphosphate hydrolases"/>
    <property type="match status" value="1"/>
</dbReference>
<name>A0ABS2END6_9LACO</name>
<evidence type="ECO:0000256" key="3">
    <source>
        <dbReference type="ARBA" id="ARBA00022840"/>
    </source>
</evidence>
<keyword evidence="3 5" id="KW-0067">ATP-binding</keyword>
<dbReference type="EMBL" id="JACJJQ010000013">
    <property type="protein sequence ID" value="MBM6753928.1"/>
    <property type="molecule type" value="Genomic_DNA"/>
</dbReference>
<dbReference type="Pfam" id="PF00005">
    <property type="entry name" value="ABC_tran"/>
    <property type="match status" value="1"/>
</dbReference>
<comment type="caution">
    <text evidence="5">The sequence shown here is derived from an EMBL/GenBank/DDBJ whole genome shotgun (WGS) entry which is preliminary data.</text>
</comment>
<dbReference type="InterPro" id="IPR003593">
    <property type="entry name" value="AAA+_ATPase"/>
</dbReference>
<proteinExistence type="predicted"/>
<evidence type="ECO:0000313" key="6">
    <source>
        <dbReference type="Proteomes" id="UP000776629"/>
    </source>
</evidence>
<dbReference type="PANTHER" id="PTHR42939">
    <property type="entry name" value="ABC TRANSPORTER ATP-BINDING PROTEIN ALBC-RELATED"/>
    <property type="match status" value="1"/>
</dbReference>
<evidence type="ECO:0000259" key="4">
    <source>
        <dbReference type="PROSITE" id="PS50893"/>
    </source>
</evidence>
<dbReference type="GO" id="GO:0005524">
    <property type="term" value="F:ATP binding"/>
    <property type="evidence" value="ECO:0007669"/>
    <property type="project" value="UniProtKB-KW"/>
</dbReference>
<dbReference type="PANTHER" id="PTHR42939:SF5">
    <property type="entry name" value="ABC-TYPE TRANSPORTER ATP-BINDING PROTEIN ECSA"/>
    <property type="match status" value="1"/>
</dbReference>